<evidence type="ECO:0000259" key="2">
    <source>
        <dbReference type="Pfam" id="PF14291"/>
    </source>
</evidence>
<proteinExistence type="predicted"/>
<evidence type="ECO:0000256" key="1">
    <source>
        <dbReference type="SAM" id="MobiDB-lite"/>
    </source>
</evidence>
<dbReference type="Proteomes" id="UP000478052">
    <property type="component" value="Unassembled WGS sequence"/>
</dbReference>
<dbReference type="EMBL" id="VUJU01006192">
    <property type="protein sequence ID" value="KAF0749180.1"/>
    <property type="molecule type" value="Genomic_DNA"/>
</dbReference>
<feature type="domain" description="DUF4371" evidence="2">
    <location>
        <begin position="242"/>
        <end position="437"/>
    </location>
</feature>
<sequence>MSSSENIIVCACGKNNNNINLINWSQHVNACKVAKIKQQNLKISTFFSKITPSTSLKHKLESTDLENQTKRKPEFSSHFSNDQNHIDDNASKNVILQTHSIDNLMVNNNVNQINEDTVAQDFFESEVSNDPSVFAKLNYISEEHRYLLATMGPCQPSLQEMLAQVNNKKVRRFWISYSPIENKVYCSSCKLFGTPKAQKQSLDTEGTNNWPRITEKIKLHECKPEHLSSEINRGMYLSHQRVDKGLQTQKNQFVAENREIVLAVFRAVLYLAKQNSAYRHDEKISSSNQGNFLELINLLGKYNPYLSHHLCKISEKKKNRLTFLSNITQNKMLIILSEMVREKIIVELKSSGAFAVIIDTTTDLSKLEQLAFVVRFVTNDGKIQERLLALQVASDASGKGLFNTFNNIREKYKLNWKEELIAQAYDGASSMQGEYQGLRTYVQSQNPRAVYIWCFAHVLNLVVVDNCESSIEIKTFISNIQSLTTFISARKRTADFVDSQIVLYRNARVFRMKNLSITRWTSHDRAINVVFTKYLAVVESLEHLTKSTDTSTSSQAKSIYQNITSFKFILTMLLMKKIFNVTSPLSSYLQSSTLDFIQALILIDSAKKQLIKLRTEESFKILMNEAKDFAILHELEETNLKKERIRRKKKMVDELCSDEAPVDAIIKFKTNVYFYTFDVIIGTIDSRFKSNRDAANSVSLPPNTFMDISKWLPEINVDNLQSEYLMFAASFESLEARYAEKNVDSDKDDNDDDDDDSNYDVDEIALKYNPKELGFSIRMIQLISSFGLTASFPNLYLAFKGMCTIPASSASAERKFSK</sequence>
<accession>A0A6G0Y4Y1</accession>
<name>A0A6G0Y4Y1_APHCR</name>
<feature type="non-terminal residue" evidence="3">
    <location>
        <position position="818"/>
    </location>
</feature>
<protein>
    <submittedName>
        <fullName evidence="3">Zinc finger MYM-type protein 1-like</fullName>
    </submittedName>
</protein>
<dbReference type="AlphaFoldDB" id="A0A6G0Y4Y1"/>
<feature type="compositionally biased region" description="Basic and acidic residues" evidence="1">
    <location>
        <begin position="59"/>
        <end position="75"/>
    </location>
</feature>
<dbReference type="SUPFAM" id="SSF53098">
    <property type="entry name" value="Ribonuclease H-like"/>
    <property type="match status" value="1"/>
</dbReference>
<dbReference type="Pfam" id="PF14291">
    <property type="entry name" value="DUF4371"/>
    <property type="match status" value="1"/>
</dbReference>
<dbReference type="InterPro" id="IPR012337">
    <property type="entry name" value="RNaseH-like_sf"/>
</dbReference>
<comment type="caution">
    <text evidence="3">The sequence shown here is derived from an EMBL/GenBank/DDBJ whole genome shotgun (WGS) entry which is preliminary data.</text>
</comment>
<gene>
    <name evidence="3" type="ORF">FWK35_00020779</name>
</gene>
<dbReference type="PANTHER" id="PTHR45749">
    <property type="match status" value="1"/>
</dbReference>
<keyword evidence="4" id="KW-1185">Reference proteome</keyword>
<dbReference type="OrthoDB" id="6600403at2759"/>
<dbReference type="InterPro" id="IPR025398">
    <property type="entry name" value="DUF4371"/>
</dbReference>
<feature type="region of interest" description="Disordered" evidence="1">
    <location>
        <begin position="59"/>
        <end position="86"/>
    </location>
</feature>
<organism evidence="3 4">
    <name type="scientific">Aphis craccivora</name>
    <name type="common">Cowpea aphid</name>
    <dbReference type="NCBI Taxonomy" id="307492"/>
    <lineage>
        <taxon>Eukaryota</taxon>
        <taxon>Metazoa</taxon>
        <taxon>Ecdysozoa</taxon>
        <taxon>Arthropoda</taxon>
        <taxon>Hexapoda</taxon>
        <taxon>Insecta</taxon>
        <taxon>Pterygota</taxon>
        <taxon>Neoptera</taxon>
        <taxon>Paraneoptera</taxon>
        <taxon>Hemiptera</taxon>
        <taxon>Sternorrhyncha</taxon>
        <taxon>Aphidomorpha</taxon>
        <taxon>Aphidoidea</taxon>
        <taxon>Aphididae</taxon>
        <taxon>Aphidini</taxon>
        <taxon>Aphis</taxon>
        <taxon>Aphis</taxon>
    </lineage>
</organism>
<evidence type="ECO:0000313" key="3">
    <source>
        <dbReference type="EMBL" id="KAF0749180.1"/>
    </source>
</evidence>
<reference evidence="3 4" key="1">
    <citation type="submission" date="2019-08" db="EMBL/GenBank/DDBJ databases">
        <title>Whole genome of Aphis craccivora.</title>
        <authorList>
            <person name="Voronova N.V."/>
            <person name="Shulinski R.S."/>
            <person name="Bandarenka Y.V."/>
            <person name="Zhorov D.G."/>
            <person name="Warner D."/>
        </authorList>
    </citation>
    <scope>NUCLEOTIDE SEQUENCE [LARGE SCALE GENOMIC DNA]</scope>
    <source>
        <strain evidence="3">180601</strain>
        <tissue evidence="3">Whole Body</tissue>
    </source>
</reference>
<evidence type="ECO:0000313" key="4">
    <source>
        <dbReference type="Proteomes" id="UP000478052"/>
    </source>
</evidence>
<dbReference type="PANTHER" id="PTHR45749:SF21">
    <property type="entry name" value="DUF4371 DOMAIN-CONTAINING PROTEIN"/>
    <property type="match status" value="1"/>
</dbReference>